<dbReference type="EC" id="3.5.99.6" evidence="2"/>
<dbReference type="GO" id="GO:0005975">
    <property type="term" value="P:carbohydrate metabolic process"/>
    <property type="evidence" value="ECO:0007669"/>
    <property type="project" value="InterPro"/>
</dbReference>
<keyword evidence="1" id="KW-0119">Carbohydrate metabolism</keyword>
<dbReference type="SUPFAM" id="SSF100950">
    <property type="entry name" value="NagB/RpiA/CoA transferase-like"/>
    <property type="match status" value="1"/>
</dbReference>
<dbReference type="GO" id="GO:0006046">
    <property type="term" value="P:N-acetylglucosamine catabolic process"/>
    <property type="evidence" value="ECO:0007669"/>
    <property type="project" value="UniProtKB-UniRule"/>
</dbReference>
<dbReference type="InterPro" id="IPR004547">
    <property type="entry name" value="Glucosamine6P_isomerase"/>
</dbReference>
<evidence type="ECO:0000313" key="4">
    <source>
        <dbReference type="EMBL" id="PZW31156.1"/>
    </source>
</evidence>
<dbReference type="InterPro" id="IPR006148">
    <property type="entry name" value="Glc/Gal-6P_isomerase"/>
</dbReference>
<protein>
    <recommendedName>
        <fullName evidence="2">Glucosamine-6-phosphate deaminase</fullName>
        <ecNumber evidence="2">3.5.99.6</ecNumber>
    </recommendedName>
</protein>
<dbReference type="OrthoDB" id="9791139at2"/>
<comment type="caution">
    <text evidence="4">The sequence shown here is derived from an EMBL/GenBank/DDBJ whole genome shotgun (WGS) entry which is preliminary data.</text>
</comment>
<dbReference type="NCBIfam" id="TIGR00502">
    <property type="entry name" value="nagB"/>
    <property type="match status" value="1"/>
</dbReference>
<dbReference type="InterPro" id="IPR037171">
    <property type="entry name" value="NagB/RpiA_transferase-like"/>
</dbReference>
<accession>A0A326U935</accession>
<dbReference type="RefSeq" id="WP_111321864.1">
    <property type="nucleotide sequence ID" value="NZ_BIFX01000003.1"/>
</dbReference>
<dbReference type="InterPro" id="IPR052960">
    <property type="entry name" value="GlcN6P_deaminase-like"/>
</dbReference>
<evidence type="ECO:0000256" key="2">
    <source>
        <dbReference type="NCBIfam" id="TIGR00502"/>
    </source>
</evidence>
<proteinExistence type="predicted"/>
<dbReference type="GO" id="GO:0004342">
    <property type="term" value="F:glucosamine-6-phosphate deaminase activity"/>
    <property type="evidence" value="ECO:0007669"/>
    <property type="project" value="UniProtKB-UniRule"/>
</dbReference>
<reference evidence="4 5" key="1">
    <citation type="submission" date="2018-06" db="EMBL/GenBank/DDBJ databases">
        <title>Genomic Encyclopedia of Archaeal and Bacterial Type Strains, Phase II (KMG-II): from individual species to whole genera.</title>
        <authorList>
            <person name="Goeker M."/>
        </authorList>
    </citation>
    <scope>NUCLEOTIDE SEQUENCE [LARGE SCALE GENOMIC DNA]</scope>
    <source>
        <strain evidence="4 5">ATCC BAA-1881</strain>
    </source>
</reference>
<gene>
    <name evidence="4" type="ORF">EI42_02253</name>
</gene>
<dbReference type="EMBL" id="QKUF01000006">
    <property type="protein sequence ID" value="PZW31156.1"/>
    <property type="molecule type" value="Genomic_DNA"/>
</dbReference>
<name>A0A326U935_THEHA</name>
<keyword evidence="5" id="KW-1185">Reference proteome</keyword>
<dbReference type="Gene3D" id="3.40.50.1360">
    <property type="match status" value="1"/>
</dbReference>
<dbReference type="Proteomes" id="UP000248806">
    <property type="component" value="Unassembled WGS sequence"/>
</dbReference>
<dbReference type="AlphaFoldDB" id="A0A326U935"/>
<dbReference type="PROSITE" id="PS01161">
    <property type="entry name" value="GLC_GALNAC_ISOMERASE"/>
    <property type="match status" value="1"/>
</dbReference>
<dbReference type="CDD" id="cd01399">
    <property type="entry name" value="GlcN6P_deaminase"/>
    <property type="match status" value="1"/>
</dbReference>
<dbReference type="InterPro" id="IPR018321">
    <property type="entry name" value="Glucosamine6P_isomerase_CS"/>
</dbReference>
<dbReference type="PANTHER" id="PTHR42892:SF1">
    <property type="entry name" value="GLUCOSAMINE-6-PHOSPHATE ISOMERASE"/>
    <property type="match status" value="1"/>
</dbReference>
<dbReference type="PANTHER" id="PTHR42892">
    <property type="entry name" value="GLUCOSAMINE-6-PHOSPHATE DEAMINASE-LIKE PROTEIN BT_0258-RELATED"/>
    <property type="match status" value="1"/>
</dbReference>
<evidence type="ECO:0000259" key="3">
    <source>
        <dbReference type="Pfam" id="PF01182"/>
    </source>
</evidence>
<evidence type="ECO:0000313" key="5">
    <source>
        <dbReference type="Proteomes" id="UP000248806"/>
    </source>
</evidence>
<evidence type="ECO:0000256" key="1">
    <source>
        <dbReference type="ARBA" id="ARBA00023277"/>
    </source>
</evidence>
<feature type="domain" description="Glucosamine/galactosamine-6-phosphate isomerase" evidence="3">
    <location>
        <begin position="11"/>
        <end position="239"/>
    </location>
</feature>
<dbReference type="Pfam" id="PF01182">
    <property type="entry name" value="Glucosamine_iso"/>
    <property type="match status" value="1"/>
</dbReference>
<organism evidence="4 5">
    <name type="scientific">Thermosporothrix hazakensis</name>
    <dbReference type="NCBI Taxonomy" id="644383"/>
    <lineage>
        <taxon>Bacteria</taxon>
        <taxon>Bacillati</taxon>
        <taxon>Chloroflexota</taxon>
        <taxon>Ktedonobacteria</taxon>
        <taxon>Ktedonobacterales</taxon>
        <taxon>Thermosporotrichaceae</taxon>
        <taxon>Thermosporothrix</taxon>
    </lineage>
</organism>
<sequence length="251" mass="27575">MTHIPFVVAENAQEIAQTVAAEIAALIRERNAEGRSTVLGLATGNTPILLYRELVRLHREEGLDFSRVITFNLDEYYPMQPDSSQSYHYFMHHHLFDHVNVPASQIHIPDGFLSRDAIADFCAAYEQKIQQAGGLDFQLLGIGENGHIGFNEPGSARDSRTRLVRLDATTRRNAAGDFGGEDLVPREAISMGVATILEARRIVLIATGSKKATIMQKVLHSAASSDIPATFLQLHENATIYVDTAAHASLV</sequence>